<reference evidence="2" key="1">
    <citation type="submission" date="2020-07" db="EMBL/GenBank/DDBJ databases">
        <title>The High-quality genome of the commercially important snow crab, Chionoecetes opilio.</title>
        <authorList>
            <person name="Jeong J.-H."/>
            <person name="Ryu S."/>
        </authorList>
    </citation>
    <scope>NUCLEOTIDE SEQUENCE</scope>
    <source>
        <strain evidence="2">MADBK_172401_WGS</strain>
        <tissue evidence="2">Digestive gland</tissue>
    </source>
</reference>
<dbReference type="AlphaFoldDB" id="A0A8J4YES6"/>
<keyword evidence="3" id="KW-1185">Reference proteome</keyword>
<comment type="caution">
    <text evidence="2">The sequence shown here is derived from an EMBL/GenBank/DDBJ whole genome shotgun (WGS) entry which is preliminary data.</text>
</comment>
<proteinExistence type="predicted"/>
<name>A0A8J4YES6_CHIOP</name>
<dbReference type="Proteomes" id="UP000770661">
    <property type="component" value="Unassembled WGS sequence"/>
</dbReference>
<dbReference type="EMBL" id="JACEEZ010005097">
    <property type="protein sequence ID" value="KAG0725887.1"/>
    <property type="molecule type" value="Genomic_DNA"/>
</dbReference>
<organism evidence="2 3">
    <name type="scientific">Chionoecetes opilio</name>
    <name type="common">Atlantic snow crab</name>
    <name type="synonym">Cancer opilio</name>
    <dbReference type="NCBI Taxonomy" id="41210"/>
    <lineage>
        <taxon>Eukaryota</taxon>
        <taxon>Metazoa</taxon>
        <taxon>Ecdysozoa</taxon>
        <taxon>Arthropoda</taxon>
        <taxon>Crustacea</taxon>
        <taxon>Multicrustacea</taxon>
        <taxon>Malacostraca</taxon>
        <taxon>Eumalacostraca</taxon>
        <taxon>Eucarida</taxon>
        <taxon>Decapoda</taxon>
        <taxon>Pleocyemata</taxon>
        <taxon>Brachyura</taxon>
        <taxon>Eubrachyura</taxon>
        <taxon>Majoidea</taxon>
        <taxon>Majidae</taxon>
        <taxon>Chionoecetes</taxon>
    </lineage>
</organism>
<protein>
    <submittedName>
        <fullName evidence="2">Uncharacterized protein</fullName>
    </submittedName>
</protein>
<evidence type="ECO:0000256" key="1">
    <source>
        <dbReference type="SAM" id="MobiDB-lite"/>
    </source>
</evidence>
<gene>
    <name evidence="2" type="ORF">GWK47_037686</name>
</gene>
<accession>A0A8J4YES6</accession>
<evidence type="ECO:0000313" key="3">
    <source>
        <dbReference type="Proteomes" id="UP000770661"/>
    </source>
</evidence>
<sequence length="350" mass="38105">MMQVMRRLLRHPELTPATPEDADALLLEEMTSAITVGGRQPRPPQRDPPSLQWLPTCVLHLHWSSPELGAVCDDQRGNGPTQTSRPRFSPGARRHRASPAAPPPTLDKQGVCYIRLLCVPVVQKALDARFSRAEWDALLSAAALDAVGKLVLRECNQAMCLADFWGAVKSPGEPLRPGRRATGCYGGRHPAGRTTCPARNATCRACGRARYFEKAACRSTKKQMKTYAVTRAVIVEAHMTSQPRLQQNGPLGPGCCGHLNPGVHGGALTHIRPRHKLQSLQDTTVSIRHLAGGRLRVLGGSVLTFSWSGRSTQACLYFAEGVQHLYVLLRVCKALGLVPCDFPSVQATLI</sequence>
<evidence type="ECO:0000313" key="2">
    <source>
        <dbReference type="EMBL" id="KAG0725887.1"/>
    </source>
</evidence>
<feature type="region of interest" description="Disordered" evidence="1">
    <location>
        <begin position="71"/>
        <end position="103"/>
    </location>
</feature>